<dbReference type="EC" id="2.7.7.65" evidence="1"/>
<dbReference type="InterPro" id="IPR043128">
    <property type="entry name" value="Rev_trsase/Diguanyl_cyclase"/>
</dbReference>
<dbReference type="Pfam" id="PF00990">
    <property type="entry name" value="GGDEF"/>
    <property type="match status" value="1"/>
</dbReference>
<evidence type="ECO:0000256" key="3">
    <source>
        <dbReference type="SAM" id="Phobius"/>
    </source>
</evidence>
<evidence type="ECO:0000256" key="1">
    <source>
        <dbReference type="ARBA" id="ARBA00012528"/>
    </source>
</evidence>
<dbReference type="NCBIfam" id="TIGR00254">
    <property type="entry name" value="GGDEF"/>
    <property type="match status" value="1"/>
</dbReference>
<dbReference type="Proteomes" id="UP001429580">
    <property type="component" value="Unassembled WGS sequence"/>
</dbReference>
<dbReference type="PANTHER" id="PTHR45138">
    <property type="entry name" value="REGULATORY COMPONENTS OF SENSORY TRANSDUCTION SYSTEM"/>
    <property type="match status" value="1"/>
</dbReference>
<dbReference type="PROSITE" id="PS50887">
    <property type="entry name" value="GGDEF"/>
    <property type="match status" value="1"/>
</dbReference>
<keyword evidence="3" id="KW-1133">Transmembrane helix</keyword>
<comment type="catalytic activity">
    <reaction evidence="2">
        <text>2 GTP = 3',3'-c-di-GMP + 2 diphosphate</text>
        <dbReference type="Rhea" id="RHEA:24898"/>
        <dbReference type="ChEBI" id="CHEBI:33019"/>
        <dbReference type="ChEBI" id="CHEBI:37565"/>
        <dbReference type="ChEBI" id="CHEBI:58805"/>
        <dbReference type="EC" id="2.7.7.65"/>
    </reaction>
</comment>
<keyword evidence="3" id="KW-0472">Membrane</keyword>
<keyword evidence="3" id="KW-0812">Transmembrane</keyword>
<dbReference type="InterPro" id="IPR029787">
    <property type="entry name" value="Nucleotide_cyclase"/>
</dbReference>
<dbReference type="SMART" id="SM00267">
    <property type="entry name" value="GGDEF"/>
    <property type="match status" value="1"/>
</dbReference>
<organism evidence="5 6">
    <name type="scientific">Pseudochelatococcus lubricantis</name>
    <dbReference type="NCBI Taxonomy" id="1538102"/>
    <lineage>
        <taxon>Bacteria</taxon>
        <taxon>Pseudomonadati</taxon>
        <taxon>Pseudomonadota</taxon>
        <taxon>Alphaproteobacteria</taxon>
        <taxon>Hyphomicrobiales</taxon>
        <taxon>Chelatococcaceae</taxon>
        <taxon>Pseudochelatococcus</taxon>
    </lineage>
</organism>
<evidence type="ECO:0000313" key="5">
    <source>
        <dbReference type="EMBL" id="NIJ59614.1"/>
    </source>
</evidence>
<feature type="domain" description="GGDEF" evidence="4">
    <location>
        <begin position="254"/>
        <end position="387"/>
    </location>
</feature>
<dbReference type="EMBL" id="JAASQI010000009">
    <property type="protein sequence ID" value="NIJ59614.1"/>
    <property type="molecule type" value="Genomic_DNA"/>
</dbReference>
<feature type="transmembrane region" description="Helical" evidence="3">
    <location>
        <begin position="63"/>
        <end position="80"/>
    </location>
</feature>
<accession>A0ABX0V314</accession>
<reference evidence="5 6" key="1">
    <citation type="submission" date="2020-03" db="EMBL/GenBank/DDBJ databases">
        <title>Genomic Encyclopedia of Type Strains, Phase IV (KMG-IV): sequencing the most valuable type-strain genomes for metagenomic binning, comparative biology and taxonomic classification.</title>
        <authorList>
            <person name="Goeker M."/>
        </authorList>
    </citation>
    <scope>NUCLEOTIDE SEQUENCE [LARGE SCALE GENOMIC DNA]</scope>
    <source>
        <strain evidence="5 6">DSM 103870</strain>
    </source>
</reference>
<name>A0ABX0V314_9HYPH</name>
<evidence type="ECO:0000313" key="6">
    <source>
        <dbReference type="Proteomes" id="UP001429580"/>
    </source>
</evidence>
<dbReference type="InterPro" id="IPR000160">
    <property type="entry name" value="GGDEF_dom"/>
</dbReference>
<feature type="transmembrane region" description="Helical" evidence="3">
    <location>
        <begin position="189"/>
        <end position="209"/>
    </location>
</feature>
<feature type="transmembrane region" description="Helical" evidence="3">
    <location>
        <begin position="37"/>
        <end position="57"/>
    </location>
</feature>
<evidence type="ECO:0000259" key="4">
    <source>
        <dbReference type="PROSITE" id="PS50887"/>
    </source>
</evidence>
<feature type="transmembrane region" description="Helical" evidence="3">
    <location>
        <begin position="116"/>
        <end position="138"/>
    </location>
</feature>
<dbReference type="InterPro" id="IPR050469">
    <property type="entry name" value="Diguanylate_Cyclase"/>
</dbReference>
<evidence type="ECO:0000256" key="2">
    <source>
        <dbReference type="ARBA" id="ARBA00034247"/>
    </source>
</evidence>
<gene>
    <name evidence="5" type="ORF">FHS82_003472</name>
</gene>
<keyword evidence="6" id="KW-1185">Reference proteome</keyword>
<feature type="transmembrane region" description="Helical" evidence="3">
    <location>
        <begin position="92"/>
        <end position="110"/>
    </location>
</feature>
<sequence length="397" mass="42910">MQLDPVTLRTVGIVVHLLLGGLLLFSWRNSRANRELLFLGICFAGAALFDLLAGYAVGIGVPHFVDVGFAMLFFGYGAAWQAARLFERLPTSILQASAGGIGWLAFSLVASGDLLVMGRTVATTAVPVLYGALAIFELSRGRREYMPSRMPLCVALAGKSAIFVMRGLVLLAGALHTGNPVAAALPDDWAAPMRLVSLGANIAIAYLTLSLTKERLEAEQAVQILVDPLTGLGNRRALGKYAERIVRRHAISSAPLCVAIIDLDYFKQINDTYGHAVGDDVLRAFAERASMKLRPTDSLFRTGGEEFLCILQSAREKDAVQVMERIGRSMSGYRLGDGKAARDITVSVGVASSQLVGYDLEELTRAADNALYAAKRAGRNRVHVYTETTEQERFEAS</sequence>
<feature type="transmembrane region" description="Helical" evidence="3">
    <location>
        <begin position="150"/>
        <end position="169"/>
    </location>
</feature>
<comment type="caution">
    <text evidence="5">The sequence shown here is derived from an EMBL/GenBank/DDBJ whole genome shotgun (WGS) entry which is preliminary data.</text>
</comment>
<dbReference type="RefSeq" id="WP_166955139.1">
    <property type="nucleotide sequence ID" value="NZ_JAASQI010000009.1"/>
</dbReference>
<dbReference type="CDD" id="cd01949">
    <property type="entry name" value="GGDEF"/>
    <property type="match status" value="1"/>
</dbReference>
<dbReference type="PANTHER" id="PTHR45138:SF9">
    <property type="entry name" value="DIGUANYLATE CYCLASE DGCM-RELATED"/>
    <property type="match status" value="1"/>
</dbReference>
<proteinExistence type="predicted"/>
<protein>
    <recommendedName>
        <fullName evidence="1">diguanylate cyclase</fullName>
        <ecNumber evidence="1">2.7.7.65</ecNumber>
    </recommendedName>
</protein>
<dbReference type="Gene3D" id="3.30.70.270">
    <property type="match status" value="1"/>
</dbReference>
<dbReference type="SUPFAM" id="SSF55073">
    <property type="entry name" value="Nucleotide cyclase"/>
    <property type="match status" value="1"/>
</dbReference>
<feature type="transmembrane region" description="Helical" evidence="3">
    <location>
        <begin position="6"/>
        <end position="25"/>
    </location>
</feature>